<feature type="domain" description="AMP-binding enzyme C-terminal" evidence="4">
    <location>
        <begin position="336"/>
        <end position="409"/>
    </location>
</feature>
<evidence type="ECO:0000256" key="2">
    <source>
        <dbReference type="ARBA" id="ARBA00022598"/>
    </source>
</evidence>
<protein>
    <submittedName>
        <fullName evidence="5">AMP-binding protein</fullName>
    </submittedName>
</protein>
<keyword evidence="6" id="KW-1185">Reference proteome</keyword>
<dbReference type="Gene3D" id="3.40.50.12780">
    <property type="entry name" value="N-terminal domain of ligase-like"/>
    <property type="match status" value="1"/>
</dbReference>
<dbReference type="InterPro" id="IPR045851">
    <property type="entry name" value="AMP-bd_C_sf"/>
</dbReference>
<dbReference type="Proteomes" id="UP001596105">
    <property type="component" value="Unassembled WGS sequence"/>
</dbReference>
<dbReference type="CDD" id="cd04433">
    <property type="entry name" value="AFD_class_I"/>
    <property type="match status" value="1"/>
</dbReference>
<dbReference type="PANTHER" id="PTHR43201:SF5">
    <property type="entry name" value="MEDIUM-CHAIN ACYL-COA LIGASE ACSF2, MITOCHONDRIAL"/>
    <property type="match status" value="1"/>
</dbReference>
<gene>
    <name evidence="5" type="ORF">ACFPPD_10395</name>
</gene>
<dbReference type="InterPro" id="IPR025110">
    <property type="entry name" value="AMP-bd_C"/>
</dbReference>
<dbReference type="EMBL" id="JBHSMH010000025">
    <property type="protein sequence ID" value="MFC5469130.1"/>
    <property type="molecule type" value="Genomic_DNA"/>
</dbReference>
<evidence type="ECO:0000259" key="3">
    <source>
        <dbReference type="Pfam" id="PF00501"/>
    </source>
</evidence>
<dbReference type="InterPro" id="IPR042099">
    <property type="entry name" value="ANL_N_sf"/>
</dbReference>
<dbReference type="Gene3D" id="3.30.300.30">
    <property type="match status" value="1"/>
</dbReference>
<evidence type="ECO:0000313" key="5">
    <source>
        <dbReference type="EMBL" id="MFC5469130.1"/>
    </source>
</evidence>
<evidence type="ECO:0000313" key="6">
    <source>
        <dbReference type="Proteomes" id="UP001596105"/>
    </source>
</evidence>
<organism evidence="5 6">
    <name type="scientific">Cohnella suwonensis</name>
    <dbReference type="NCBI Taxonomy" id="696072"/>
    <lineage>
        <taxon>Bacteria</taxon>
        <taxon>Bacillati</taxon>
        <taxon>Bacillota</taxon>
        <taxon>Bacilli</taxon>
        <taxon>Bacillales</taxon>
        <taxon>Paenibacillaceae</taxon>
        <taxon>Cohnella</taxon>
    </lineage>
</organism>
<dbReference type="Pfam" id="PF00501">
    <property type="entry name" value="AMP-binding"/>
    <property type="match status" value="1"/>
</dbReference>
<comment type="caution">
    <text evidence="5">The sequence shown here is derived from an EMBL/GenBank/DDBJ whole genome shotgun (WGS) entry which is preliminary data.</text>
</comment>
<evidence type="ECO:0000259" key="4">
    <source>
        <dbReference type="Pfam" id="PF13193"/>
    </source>
</evidence>
<comment type="similarity">
    <text evidence="1">Belongs to the ATP-dependent AMP-binding enzyme family.</text>
</comment>
<evidence type="ECO:0000256" key="1">
    <source>
        <dbReference type="ARBA" id="ARBA00006432"/>
    </source>
</evidence>
<feature type="domain" description="AMP-dependent synthetase/ligase" evidence="3">
    <location>
        <begin position="103"/>
        <end position="292"/>
    </location>
</feature>
<dbReference type="RefSeq" id="WP_209748829.1">
    <property type="nucleotide sequence ID" value="NZ_JBHSMH010000025.1"/>
</dbReference>
<dbReference type="SUPFAM" id="SSF56801">
    <property type="entry name" value="Acetyl-CoA synthetase-like"/>
    <property type="match status" value="1"/>
</dbReference>
<keyword evidence="2" id="KW-0436">Ligase</keyword>
<dbReference type="InterPro" id="IPR000873">
    <property type="entry name" value="AMP-dep_synth/lig_dom"/>
</dbReference>
<sequence>MIIEFALRVDETEFGQAELIKRISDLRQSEVCRSPEGKRYAVLFRHPMDVLAAVTYLRKSHASVLLLHGDTPYETALGIAAKAGCIALLFGMPLQAVRLEGSSDEQSRALEPALCQFSSGTTGEPKLIVRPWTDVELEIESYNRRLAPSGGEPPLLFVPVSHSYGLIAGVMAGLARGASPHVVQLNNPKSALRHIRENSDSIVYAVPFIYQLLESLSKGEVRYRKVVSSGAPLTEALLERMKTRAGEVWQQYGCSESGCISLGSHPSAPEDTGQPLSHLSVALEEQDETREIVVRAGARVIRTGDSGNLSREGRLHVLGRLDDLINVSGQKVMPAEIEKVIGGMQGVKEVVVYGMRHPVWGEAVSAMIVADGGVGKETIREYCSRRLAGYKVPYEVRFVDEIPRPASGKISRRFIRQREE</sequence>
<reference evidence="6" key="1">
    <citation type="journal article" date="2019" name="Int. J. Syst. Evol. Microbiol.">
        <title>The Global Catalogue of Microorganisms (GCM) 10K type strain sequencing project: providing services to taxonomists for standard genome sequencing and annotation.</title>
        <authorList>
            <consortium name="The Broad Institute Genomics Platform"/>
            <consortium name="The Broad Institute Genome Sequencing Center for Infectious Disease"/>
            <person name="Wu L."/>
            <person name="Ma J."/>
        </authorList>
    </citation>
    <scope>NUCLEOTIDE SEQUENCE [LARGE SCALE GENOMIC DNA]</scope>
    <source>
        <strain evidence="6">CCUG 57113</strain>
    </source>
</reference>
<accession>A0ABW0LT92</accession>
<name>A0ABW0LT92_9BACL</name>
<proteinExistence type="inferred from homology"/>
<dbReference type="Pfam" id="PF13193">
    <property type="entry name" value="AMP-binding_C"/>
    <property type="match status" value="1"/>
</dbReference>
<dbReference type="PANTHER" id="PTHR43201">
    <property type="entry name" value="ACYL-COA SYNTHETASE"/>
    <property type="match status" value="1"/>
</dbReference>